<reference evidence="3" key="1">
    <citation type="submission" date="2020-09" db="EMBL/GenBank/DDBJ databases">
        <authorList>
            <person name="Kikuchi T."/>
        </authorList>
    </citation>
    <scope>NUCLEOTIDE SEQUENCE</scope>
    <source>
        <strain evidence="3">SH1</strain>
    </source>
</reference>
<sequence length="166" mass="18409">MNLQRFAALPNALKPGILVTILFSMILTSAAHVKEGETLGGGWFFWLTIVFQFVFMIVVCILFMFEAEQFLTMGRDAWPVLEMGYSAAFFGSTVIDVFIVMRWVNAGTNYTFVAAVFCLILLALFHAASGALMYKIWRGMVRSGTTQNPTSQHVQPGDIGNMHPGV</sequence>
<evidence type="ECO:0008006" key="5">
    <source>
        <dbReference type="Google" id="ProtNLM"/>
    </source>
</evidence>
<dbReference type="EMBL" id="CAJFDH010000002">
    <property type="protein sequence ID" value="CAD5211478.1"/>
    <property type="molecule type" value="Genomic_DNA"/>
</dbReference>
<comment type="caution">
    <text evidence="3">The sequence shown here is derived from an EMBL/GenBank/DDBJ whole genome shotgun (WGS) entry which is preliminary data.</text>
</comment>
<feature type="region of interest" description="Disordered" evidence="1">
    <location>
        <begin position="147"/>
        <end position="166"/>
    </location>
</feature>
<evidence type="ECO:0000256" key="2">
    <source>
        <dbReference type="SAM" id="Phobius"/>
    </source>
</evidence>
<dbReference type="EMBL" id="CAJFCW020000002">
    <property type="protein sequence ID" value="CAG9093575.1"/>
    <property type="molecule type" value="Genomic_DNA"/>
</dbReference>
<feature type="transmembrane region" description="Helical" evidence="2">
    <location>
        <begin position="110"/>
        <end position="134"/>
    </location>
</feature>
<keyword evidence="2" id="KW-0472">Membrane</keyword>
<evidence type="ECO:0000313" key="4">
    <source>
        <dbReference type="Proteomes" id="UP000614601"/>
    </source>
</evidence>
<feature type="transmembrane region" description="Helical" evidence="2">
    <location>
        <begin position="85"/>
        <end position="104"/>
    </location>
</feature>
<evidence type="ECO:0000313" key="3">
    <source>
        <dbReference type="EMBL" id="CAD5211478.1"/>
    </source>
</evidence>
<name>A0A811K630_9BILA</name>
<proteinExistence type="predicted"/>
<gene>
    <name evidence="3" type="ORF">BOKJ2_LOCUS3714</name>
</gene>
<keyword evidence="2" id="KW-0812">Transmembrane</keyword>
<organism evidence="3 4">
    <name type="scientific">Bursaphelenchus okinawaensis</name>
    <dbReference type="NCBI Taxonomy" id="465554"/>
    <lineage>
        <taxon>Eukaryota</taxon>
        <taxon>Metazoa</taxon>
        <taxon>Ecdysozoa</taxon>
        <taxon>Nematoda</taxon>
        <taxon>Chromadorea</taxon>
        <taxon>Rhabditida</taxon>
        <taxon>Tylenchina</taxon>
        <taxon>Tylenchomorpha</taxon>
        <taxon>Aphelenchoidea</taxon>
        <taxon>Aphelenchoididae</taxon>
        <taxon>Bursaphelenchus</taxon>
    </lineage>
</organism>
<protein>
    <recommendedName>
        <fullName evidence="5">MARVEL domain-containing protein</fullName>
    </recommendedName>
</protein>
<evidence type="ECO:0000256" key="1">
    <source>
        <dbReference type="SAM" id="MobiDB-lite"/>
    </source>
</evidence>
<dbReference type="OrthoDB" id="5792269at2759"/>
<accession>A0A811K630</accession>
<dbReference type="Proteomes" id="UP000783686">
    <property type="component" value="Unassembled WGS sequence"/>
</dbReference>
<feature type="transmembrane region" description="Helical" evidence="2">
    <location>
        <begin position="43"/>
        <end position="65"/>
    </location>
</feature>
<dbReference type="Proteomes" id="UP000614601">
    <property type="component" value="Unassembled WGS sequence"/>
</dbReference>
<feature type="transmembrane region" description="Helical" evidence="2">
    <location>
        <begin position="12"/>
        <end position="31"/>
    </location>
</feature>
<keyword evidence="2" id="KW-1133">Transmembrane helix</keyword>
<dbReference type="AlphaFoldDB" id="A0A811K630"/>
<keyword evidence="4" id="KW-1185">Reference proteome</keyword>